<evidence type="ECO:0000313" key="1">
    <source>
        <dbReference type="Proteomes" id="UP000035680"/>
    </source>
</evidence>
<protein>
    <submittedName>
        <fullName evidence="2">Uncharacterized protein</fullName>
    </submittedName>
</protein>
<reference evidence="2" key="2">
    <citation type="submission" date="2015-08" db="UniProtKB">
        <authorList>
            <consortium name="WormBaseParasite"/>
        </authorList>
    </citation>
    <scope>IDENTIFICATION</scope>
</reference>
<dbReference type="Proteomes" id="UP000035680">
    <property type="component" value="Unassembled WGS sequence"/>
</dbReference>
<evidence type="ECO:0000313" key="2">
    <source>
        <dbReference type="WBParaSite" id="SVE_0454500.1"/>
    </source>
</evidence>
<sequence length="138" mass="16114">MKQVPLFFYIRDHYDEDIKTKIDLFSSYLSSSVHYASNYELCNNNSITDNNTNLIEIYISNLRLNQNILPSAGEKDILSIVFELFCTEGFAGVVVHKICIYLYVCYFKIVIVLNFFTIIHCELKLITILAVKYFCKRI</sequence>
<reference evidence="1" key="1">
    <citation type="submission" date="2014-07" db="EMBL/GenBank/DDBJ databases">
        <authorList>
            <person name="Martin A.A"/>
            <person name="De Silva N."/>
        </authorList>
    </citation>
    <scope>NUCLEOTIDE SEQUENCE</scope>
</reference>
<accession>A0A0K0F6U9</accession>
<proteinExistence type="predicted"/>
<organism evidence="1 2">
    <name type="scientific">Strongyloides venezuelensis</name>
    <name type="common">Threadworm</name>
    <dbReference type="NCBI Taxonomy" id="75913"/>
    <lineage>
        <taxon>Eukaryota</taxon>
        <taxon>Metazoa</taxon>
        <taxon>Ecdysozoa</taxon>
        <taxon>Nematoda</taxon>
        <taxon>Chromadorea</taxon>
        <taxon>Rhabditida</taxon>
        <taxon>Tylenchina</taxon>
        <taxon>Panagrolaimomorpha</taxon>
        <taxon>Strongyloidoidea</taxon>
        <taxon>Strongyloididae</taxon>
        <taxon>Strongyloides</taxon>
    </lineage>
</organism>
<dbReference type="AlphaFoldDB" id="A0A0K0F6U9"/>
<dbReference type="WBParaSite" id="SVE_0454500.1">
    <property type="protein sequence ID" value="SVE_0454500.1"/>
    <property type="gene ID" value="SVE_0454500"/>
</dbReference>
<keyword evidence="1" id="KW-1185">Reference proteome</keyword>
<name>A0A0K0F6U9_STRVS</name>